<keyword evidence="9 12" id="KW-0663">Pyridoxal phosphate</keyword>
<dbReference type="PROSITE" id="PS00165">
    <property type="entry name" value="DEHYDRATASE_SER_THR"/>
    <property type="match status" value="1"/>
</dbReference>
<keyword evidence="15" id="KW-1185">Reference proteome</keyword>
<dbReference type="Proteomes" id="UP000095023">
    <property type="component" value="Unassembled WGS sequence"/>
</dbReference>
<dbReference type="NCBIfam" id="NF006674">
    <property type="entry name" value="PRK09224.1"/>
    <property type="match status" value="1"/>
</dbReference>
<dbReference type="PROSITE" id="PS51672">
    <property type="entry name" value="ACT_LIKE"/>
    <property type="match status" value="2"/>
</dbReference>
<dbReference type="CDD" id="cd01562">
    <property type="entry name" value="Thr-dehyd"/>
    <property type="match status" value="1"/>
</dbReference>
<dbReference type="NCBIfam" id="TIGR01124">
    <property type="entry name" value="ilvA_2Cterm"/>
    <property type="match status" value="1"/>
</dbReference>
<dbReference type="UniPathway" id="UPA00047">
    <property type="reaction ID" value="UER00054"/>
</dbReference>
<gene>
    <name evidence="14" type="ORF">CANCADRAFT_73669</name>
</gene>
<evidence type="ECO:0000313" key="14">
    <source>
        <dbReference type="EMBL" id="ODV91621.1"/>
    </source>
</evidence>
<evidence type="ECO:0000256" key="4">
    <source>
        <dbReference type="ARBA" id="ARBA00010869"/>
    </source>
</evidence>
<keyword evidence="10 12" id="KW-0456">Lyase</keyword>
<dbReference type="SUPFAM" id="SSF55021">
    <property type="entry name" value="ACT-like"/>
    <property type="match status" value="1"/>
</dbReference>
<dbReference type="SUPFAM" id="SSF53686">
    <property type="entry name" value="Tryptophan synthase beta subunit-like PLP-dependent enzymes"/>
    <property type="match status" value="1"/>
</dbReference>
<dbReference type="Gene3D" id="3.40.1020.10">
    <property type="entry name" value="Biosynthetic Threonine Deaminase, Domain 3"/>
    <property type="match status" value="1"/>
</dbReference>
<comment type="pathway">
    <text evidence="3 12">Amino-acid biosynthesis; L-isoleucine biosynthesis; 2-oxobutanoate from L-threonine: step 1/1.</text>
</comment>
<organism evidence="14 15">
    <name type="scientific">Tortispora caseinolytica NRRL Y-17796</name>
    <dbReference type="NCBI Taxonomy" id="767744"/>
    <lineage>
        <taxon>Eukaryota</taxon>
        <taxon>Fungi</taxon>
        <taxon>Dikarya</taxon>
        <taxon>Ascomycota</taxon>
        <taxon>Saccharomycotina</taxon>
        <taxon>Trigonopsidomycetes</taxon>
        <taxon>Trigonopsidales</taxon>
        <taxon>Trigonopsidaceae</taxon>
        <taxon>Tortispora</taxon>
    </lineage>
</organism>
<protein>
    <recommendedName>
        <fullName evidence="12">Threonine dehydratase</fullName>
        <ecNumber evidence="12">4.3.1.19</ecNumber>
    </recommendedName>
    <alternativeName>
        <fullName evidence="12">Threonine deaminase</fullName>
    </alternativeName>
</protein>
<evidence type="ECO:0000256" key="6">
    <source>
        <dbReference type="ARBA" id="ARBA00022605"/>
    </source>
</evidence>
<feature type="domain" description="ACT-like" evidence="13">
    <location>
        <begin position="374"/>
        <end position="448"/>
    </location>
</feature>
<name>A0A1E4TIP4_9ASCO</name>
<feature type="domain" description="ACT-like" evidence="13">
    <location>
        <begin position="470"/>
        <end position="541"/>
    </location>
</feature>
<dbReference type="PANTHER" id="PTHR48078">
    <property type="entry name" value="THREONINE DEHYDRATASE, MITOCHONDRIAL-RELATED"/>
    <property type="match status" value="1"/>
</dbReference>
<dbReference type="InterPro" id="IPR036052">
    <property type="entry name" value="TrpB-like_PALP_sf"/>
</dbReference>
<evidence type="ECO:0000256" key="5">
    <source>
        <dbReference type="ARBA" id="ARBA00011881"/>
    </source>
</evidence>
<dbReference type="GO" id="GO:0006565">
    <property type="term" value="P:L-serine catabolic process"/>
    <property type="evidence" value="ECO:0007669"/>
    <property type="project" value="TreeGrafter"/>
</dbReference>
<evidence type="ECO:0000256" key="11">
    <source>
        <dbReference type="ARBA" id="ARBA00023304"/>
    </source>
</evidence>
<keyword evidence="7 12" id="KW-0412">Isoleucine biosynthesis</keyword>
<dbReference type="InterPro" id="IPR045865">
    <property type="entry name" value="ACT-like_dom_sf"/>
</dbReference>
<proteinExistence type="inferred from homology"/>
<dbReference type="GO" id="GO:0003941">
    <property type="term" value="F:L-serine ammonia-lyase activity"/>
    <property type="evidence" value="ECO:0007669"/>
    <property type="project" value="TreeGrafter"/>
</dbReference>
<reference evidence="15" key="1">
    <citation type="submission" date="2016-02" db="EMBL/GenBank/DDBJ databases">
        <title>Comparative genomics of biotechnologically important yeasts.</title>
        <authorList>
            <consortium name="DOE Joint Genome Institute"/>
            <person name="Riley R."/>
            <person name="Haridas S."/>
            <person name="Wolfe K.H."/>
            <person name="Lopes M.R."/>
            <person name="Hittinger C.T."/>
            <person name="Goker M."/>
            <person name="Salamov A."/>
            <person name="Wisecaver J."/>
            <person name="Long T.M."/>
            <person name="Aerts A.L."/>
            <person name="Barry K."/>
            <person name="Choi C."/>
            <person name="Clum A."/>
            <person name="Coughlan A.Y."/>
            <person name="Deshpande S."/>
            <person name="Douglass A.P."/>
            <person name="Hanson S.J."/>
            <person name="Klenk H.-P."/>
            <person name="Labutti K."/>
            <person name="Lapidus A."/>
            <person name="Lindquist E."/>
            <person name="Lipzen A."/>
            <person name="Meier-Kolthoff J.P."/>
            <person name="Ohm R.A."/>
            <person name="Otillar R.P."/>
            <person name="Pangilinan J."/>
            <person name="Peng Y."/>
            <person name="Rokas A."/>
            <person name="Rosa C.A."/>
            <person name="Scheuner C."/>
            <person name="Sibirny A.A."/>
            <person name="Slot J.C."/>
            <person name="Stielow J.B."/>
            <person name="Sun H."/>
            <person name="Kurtzman C.P."/>
            <person name="Blackwell M."/>
            <person name="Jeffries T.W."/>
            <person name="Grigoriev I.V."/>
        </authorList>
    </citation>
    <scope>NUCLEOTIDE SEQUENCE [LARGE SCALE GENOMIC DNA]</scope>
    <source>
        <strain evidence="15">NRRL Y-17796</strain>
    </source>
</reference>
<sequence length="551" mass="61278">MSRHKSGPGASLTEYEAITPRSHSPISSVWNSVPAEFRLPDGQPDYLRMILCSRVYEVMDETATTPAPGLSTKCGVEVMLKREDTSPVFSFKLRGAYNKIAQVPPEDRWKGVIACSAGNHAQGVAYGARQLGMPATIVMPKGTPAIKHENVSRLGSKVVFFGDDFDGAKAECQRLSLKHELLMIPPFDDPFVIAGQGTIAMEILRQVPIHKINTIYACIGGGGLLAGLSVYIKRVAPHIRIVGVETYDANAYYQSRKKGSRVVLSDVGVFADGTAVKVVGEETFRLLQENVDDIVLVNTDETCAAMKDIFEDTRAVVEPSGALAAAGMKRYLEEHPEIVEQGGVHIPIVSGANMNFDRLRFVAERAVLGEGGEVLMLVKIPERHGEFMKLINIIYPRNVTEFAYRYSDNPQQPAHIFMSFSVTDREAETKEVQRKLEENGMSGTDISDNELAKTHGRYLLGGRAHVPNEKMFRFEFPERPGALHKFLTTLNTSWNISLFHYRNYGADVGQVLAAWSVPPEEEDLLEKFLVDLNYRYIEETDNIIYNMLLCE</sequence>
<keyword evidence="8" id="KW-0677">Repeat</keyword>
<keyword evidence="11 12" id="KW-0100">Branched-chain amino acid biosynthesis</keyword>
<dbReference type="GO" id="GO:0030170">
    <property type="term" value="F:pyridoxal phosphate binding"/>
    <property type="evidence" value="ECO:0007669"/>
    <property type="project" value="InterPro"/>
</dbReference>
<dbReference type="CDD" id="cd04907">
    <property type="entry name" value="ACT_ThrD-I_2"/>
    <property type="match status" value="1"/>
</dbReference>
<evidence type="ECO:0000259" key="13">
    <source>
        <dbReference type="PROSITE" id="PS51672"/>
    </source>
</evidence>
<dbReference type="Pfam" id="PF00291">
    <property type="entry name" value="PALP"/>
    <property type="match status" value="1"/>
</dbReference>
<dbReference type="InterPro" id="IPR000634">
    <property type="entry name" value="Ser/Thr_deHydtase_PyrdxlP-BS"/>
</dbReference>
<dbReference type="InterPro" id="IPR001926">
    <property type="entry name" value="TrpB-like_PALP"/>
</dbReference>
<dbReference type="InterPro" id="IPR005787">
    <property type="entry name" value="Thr_deHydtase_biosynth"/>
</dbReference>
<accession>A0A1E4TIP4</accession>
<dbReference type="OrthoDB" id="4418812at2759"/>
<dbReference type="EMBL" id="KV453841">
    <property type="protein sequence ID" value="ODV91621.1"/>
    <property type="molecule type" value="Genomic_DNA"/>
</dbReference>
<evidence type="ECO:0000256" key="1">
    <source>
        <dbReference type="ARBA" id="ARBA00001274"/>
    </source>
</evidence>
<keyword evidence="6 12" id="KW-0028">Amino-acid biosynthesis</keyword>
<dbReference type="FunFam" id="3.40.50.1100:FF:000008">
    <property type="entry name" value="L-threonine dehydratase"/>
    <property type="match status" value="1"/>
</dbReference>
<comment type="cofactor">
    <cofactor evidence="2 12">
        <name>pyridoxal 5'-phosphate</name>
        <dbReference type="ChEBI" id="CHEBI:597326"/>
    </cofactor>
</comment>
<evidence type="ECO:0000256" key="10">
    <source>
        <dbReference type="ARBA" id="ARBA00023239"/>
    </source>
</evidence>
<dbReference type="AlphaFoldDB" id="A0A1E4TIP4"/>
<dbReference type="InterPro" id="IPR001721">
    <property type="entry name" value="TD_ACT-like"/>
</dbReference>
<dbReference type="CDD" id="cd04906">
    <property type="entry name" value="ACT_ThrD-I_1"/>
    <property type="match status" value="1"/>
</dbReference>
<dbReference type="GO" id="GO:1901705">
    <property type="term" value="P:L-isoleucine biosynthetic process"/>
    <property type="evidence" value="ECO:0007669"/>
    <property type="project" value="EnsemblFungi"/>
</dbReference>
<dbReference type="GO" id="GO:0006567">
    <property type="term" value="P:L-threonine catabolic process"/>
    <property type="evidence" value="ECO:0007669"/>
    <property type="project" value="EnsemblFungi"/>
</dbReference>
<evidence type="ECO:0000256" key="7">
    <source>
        <dbReference type="ARBA" id="ARBA00022624"/>
    </source>
</evidence>
<dbReference type="Pfam" id="PF00585">
    <property type="entry name" value="Thr_dehydrat_C"/>
    <property type="match status" value="2"/>
</dbReference>
<dbReference type="PANTHER" id="PTHR48078:SF11">
    <property type="entry name" value="THREONINE DEHYDRATASE, MITOCHONDRIAL"/>
    <property type="match status" value="1"/>
</dbReference>
<dbReference type="InterPro" id="IPR038110">
    <property type="entry name" value="TD_ACT-like_sf"/>
</dbReference>
<dbReference type="InterPro" id="IPR050147">
    <property type="entry name" value="Ser/Thr_Dehydratase"/>
</dbReference>
<comment type="similarity">
    <text evidence="4 12">Belongs to the serine/threonine dehydratase family.</text>
</comment>
<evidence type="ECO:0000313" key="15">
    <source>
        <dbReference type="Proteomes" id="UP000095023"/>
    </source>
</evidence>
<dbReference type="EC" id="4.3.1.19" evidence="12"/>
<dbReference type="GO" id="GO:0004794">
    <property type="term" value="F:threonine deaminase activity"/>
    <property type="evidence" value="ECO:0007669"/>
    <property type="project" value="UniProtKB-UniRule"/>
</dbReference>
<evidence type="ECO:0000256" key="8">
    <source>
        <dbReference type="ARBA" id="ARBA00022737"/>
    </source>
</evidence>
<dbReference type="FunFam" id="3.40.1020.10:FF:000001">
    <property type="entry name" value="L-threonine dehydratase"/>
    <property type="match status" value="1"/>
</dbReference>
<evidence type="ECO:0000256" key="3">
    <source>
        <dbReference type="ARBA" id="ARBA00004810"/>
    </source>
</evidence>
<dbReference type="Gene3D" id="3.40.50.1100">
    <property type="match status" value="2"/>
</dbReference>
<evidence type="ECO:0000256" key="2">
    <source>
        <dbReference type="ARBA" id="ARBA00001933"/>
    </source>
</evidence>
<evidence type="ECO:0000256" key="12">
    <source>
        <dbReference type="RuleBase" id="RU362012"/>
    </source>
</evidence>
<comment type="catalytic activity">
    <reaction evidence="1 12">
        <text>L-threonine = 2-oxobutanoate + NH4(+)</text>
        <dbReference type="Rhea" id="RHEA:22108"/>
        <dbReference type="ChEBI" id="CHEBI:16763"/>
        <dbReference type="ChEBI" id="CHEBI:28938"/>
        <dbReference type="ChEBI" id="CHEBI:57926"/>
        <dbReference type="EC" id="4.3.1.19"/>
    </reaction>
</comment>
<comment type="subunit">
    <text evidence="5">Homotetramer.</text>
</comment>
<evidence type="ECO:0000256" key="9">
    <source>
        <dbReference type="ARBA" id="ARBA00022898"/>
    </source>
</evidence>